<accession>A0A5B8LKD6</accession>
<dbReference type="KEGG" id="spai:FPZ24_11405"/>
<sequence>MLGLLYCLYRAATLFAAWKPAAAVVWATDYTDAERRDDFWGMGTLRGWRLTDGDNQRLIEETVHYQDEDGERHVAEIKRYVRAGWRPDGVHRIWYDSADPDRATAFGPGYWLMIAVALTFALVTVMNAAIKVHA</sequence>
<evidence type="ECO:0000256" key="2">
    <source>
        <dbReference type="SAM" id="SignalP"/>
    </source>
</evidence>
<keyword evidence="1" id="KW-1133">Transmembrane helix</keyword>
<dbReference type="AlphaFoldDB" id="A0A5B8LKD6"/>
<keyword evidence="1" id="KW-0472">Membrane</keyword>
<evidence type="ECO:0000256" key="1">
    <source>
        <dbReference type="SAM" id="Phobius"/>
    </source>
</evidence>
<dbReference type="RefSeq" id="WP_146572086.1">
    <property type="nucleotide sequence ID" value="NZ_CP042306.1"/>
</dbReference>
<keyword evidence="1" id="KW-0812">Transmembrane</keyword>
<evidence type="ECO:0008006" key="5">
    <source>
        <dbReference type="Google" id="ProtNLM"/>
    </source>
</evidence>
<feature type="signal peptide" evidence="2">
    <location>
        <begin position="1"/>
        <end position="23"/>
    </location>
</feature>
<evidence type="ECO:0000313" key="4">
    <source>
        <dbReference type="Proteomes" id="UP000315673"/>
    </source>
</evidence>
<proteinExistence type="predicted"/>
<keyword evidence="2" id="KW-0732">Signal</keyword>
<organism evidence="3 4">
    <name type="scientific">Sphingomonas panacisoli</name>
    <dbReference type="NCBI Taxonomy" id="1813879"/>
    <lineage>
        <taxon>Bacteria</taxon>
        <taxon>Pseudomonadati</taxon>
        <taxon>Pseudomonadota</taxon>
        <taxon>Alphaproteobacteria</taxon>
        <taxon>Sphingomonadales</taxon>
        <taxon>Sphingomonadaceae</taxon>
        <taxon>Sphingomonas</taxon>
    </lineage>
</organism>
<feature type="chain" id="PRO_5022682333" description="DUF3592 domain-containing protein" evidence="2">
    <location>
        <begin position="24"/>
        <end position="134"/>
    </location>
</feature>
<dbReference type="OrthoDB" id="7503928at2"/>
<evidence type="ECO:0000313" key="3">
    <source>
        <dbReference type="EMBL" id="QDZ08012.1"/>
    </source>
</evidence>
<feature type="transmembrane region" description="Helical" evidence="1">
    <location>
        <begin position="110"/>
        <end position="130"/>
    </location>
</feature>
<dbReference type="Proteomes" id="UP000315673">
    <property type="component" value="Chromosome"/>
</dbReference>
<keyword evidence="4" id="KW-1185">Reference proteome</keyword>
<dbReference type="EMBL" id="CP042306">
    <property type="protein sequence ID" value="QDZ08012.1"/>
    <property type="molecule type" value="Genomic_DNA"/>
</dbReference>
<reference evidence="3 4" key="1">
    <citation type="submission" date="2019-07" db="EMBL/GenBank/DDBJ databases">
        <title>Full genome sequence of Sphingomonas sp. 4R-6-7(HKS19).</title>
        <authorList>
            <person name="Im W.-T."/>
        </authorList>
    </citation>
    <scope>NUCLEOTIDE SEQUENCE [LARGE SCALE GENOMIC DNA]</scope>
    <source>
        <strain evidence="3 4">HKS19</strain>
    </source>
</reference>
<protein>
    <recommendedName>
        <fullName evidence="5">DUF3592 domain-containing protein</fullName>
    </recommendedName>
</protein>
<gene>
    <name evidence="3" type="ORF">FPZ24_11405</name>
</gene>
<name>A0A5B8LKD6_9SPHN</name>